<dbReference type="AlphaFoldDB" id="A0A2P6RSF4"/>
<organism evidence="1 2">
    <name type="scientific">Rosa chinensis</name>
    <name type="common">China rose</name>
    <dbReference type="NCBI Taxonomy" id="74649"/>
    <lineage>
        <taxon>Eukaryota</taxon>
        <taxon>Viridiplantae</taxon>
        <taxon>Streptophyta</taxon>
        <taxon>Embryophyta</taxon>
        <taxon>Tracheophyta</taxon>
        <taxon>Spermatophyta</taxon>
        <taxon>Magnoliopsida</taxon>
        <taxon>eudicotyledons</taxon>
        <taxon>Gunneridae</taxon>
        <taxon>Pentapetalae</taxon>
        <taxon>rosids</taxon>
        <taxon>fabids</taxon>
        <taxon>Rosales</taxon>
        <taxon>Rosaceae</taxon>
        <taxon>Rosoideae</taxon>
        <taxon>Rosoideae incertae sedis</taxon>
        <taxon>Rosa</taxon>
    </lineage>
</organism>
<dbReference type="Proteomes" id="UP000238479">
    <property type="component" value="Chromosome 2"/>
</dbReference>
<keyword evidence="2" id="KW-1185">Reference proteome</keyword>
<gene>
    <name evidence="1" type="ORF">RchiOBHm_Chr2g0120871</name>
</gene>
<dbReference type="EMBL" id="PDCK01000040">
    <property type="protein sequence ID" value="PRQ49345.1"/>
    <property type="molecule type" value="Genomic_DNA"/>
</dbReference>
<comment type="caution">
    <text evidence="1">The sequence shown here is derived from an EMBL/GenBank/DDBJ whole genome shotgun (WGS) entry which is preliminary data.</text>
</comment>
<protein>
    <submittedName>
        <fullName evidence="1">Uncharacterized protein</fullName>
    </submittedName>
</protein>
<proteinExistence type="predicted"/>
<evidence type="ECO:0000313" key="2">
    <source>
        <dbReference type="Proteomes" id="UP000238479"/>
    </source>
</evidence>
<evidence type="ECO:0000313" key="1">
    <source>
        <dbReference type="EMBL" id="PRQ49345.1"/>
    </source>
</evidence>
<reference evidence="1 2" key="1">
    <citation type="journal article" date="2018" name="Nat. Genet.">
        <title>The Rosa genome provides new insights in the design of modern roses.</title>
        <authorList>
            <person name="Bendahmane M."/>
        </authorList>
    </citation>
    <scope>NUCLEOTIDE SEQUENCE [LARGE SCALE GENOMIC DNA]</scope>
    <source>
        <strain evidence="2">cv. Old Blush</strain>
    </source>
</reference>
<dbReference type="Gramene" id="PRQ49345">
    <property type="protein sequence ID" value="PRQ49345"/>
    <property type="gene ID" value="RchiOBHm_Chr2g0120871"/>
</dbReference>
<accession>A0A2P6RSF4</accession>
<sequence>MTAVVRGRYRHQGEVSKCMVSKREGCVVDRSILMRRFTCFSLHFLRYFLIKTLFRKVFIL</sequence>
<name>A0A2P6RSF4_ROSCH</name>